<protein>
    <recommendedName>
        <fullName evidence="3">Endonuclease/reverse transcript</fullName>
    </recommendedName>
</protein>
<reference evidence="1 2" key="1">
    <citation type="submission" date="2022-05" db="EMBL/GenBank/DDBJ databases">
        <authorList>
            <consortium name="Genoscope - CEA"/>
            <person name="William W."/>
        </authorList>
    </citation>
    <scope>NUCLEOTIDE SEQUENCE [LARGE SCALE GENOMIC DNA]</scope>
</reference>
<dbReference type="EMBL" id="CALNXJ010000003">
    <property type="protein sequence ID" value="CAH3036675.1"/>
    <property type="molecule type" value="Genomic_DNA"/>
</dbReference>
<evidence type="ECO:0000313" key="1">
    <source>
        <dbReference type="EMBL" id="CAH3036675.1"/>
    </source>
</evidence>
<evidence type="ECO:0000313" key="2">
    <source>
        <dbReference type="Proteomes" id="UP001159428"/>
    </source>
</evidence>
<gene>
    <name evidence="1" type="ORF">PMEA_00017041</name>
</gene>
<name>A0AAU9VQQ4_9CNID</name>
<sequence length="129" mass="14893">LVKATVQRVKYKCKSFIELTPVLKQLHWLPVSQRIDYKILLLTLKALNGQAPSYITELLKPYVPTRNLRSSSKNLLKVPPVKLVSYGHRCFSFVAPTLWNSLPNIIKESSSLSDFKTCIKTYLFDKFYN</sequence>
<proteinExistence type="predicted"/>
<dbReference type="Proteomes" id="UP001159428">
    <property type="component" value="Unassembled WGS sequence"/>
</dbReference>
<comment type="caution">
    <text evidence="1">The sequence shown here is derived from an EMBL/GenBank/DDBJ whole genome shotgun (WGS) entry which is preliminary data.</text>
</comment>
<evidence type="ECO:0008006" key="3">
    <source>
        <dbReference type="Google" id="ProtNLM"/>
    </source>
</evidence>
<feature type="non-terminal residue" evidence="1">
    <location>
        <position position="1"/>
    </location>
</feature>
<keyword evidence="2" id="KW-1185">Reference proteome</keyword>
<dbReference type="AlphaFoldDB" id="A0AAU9VQQ4"/>
<accession>A0AAU9VQQ4</accession>
<organism evidence="1 2">
    <name type="scientific">Pocillopora meandrina</name>
    <dbReference type="NCBI Taxonomy" id="46732"/>
    <lineage>
        <taxon>Eukaryota</taxon>
        <taxon>Metazoa</taxon>
        <taxon>Cnidaria</taxon>
        <taxon>Anthozoa</taxon>
        <taxon>Hexacorallia</taxon>
        <taxon>Scleractinia</taxon>
        <taxon>Astrocoeniina</taxon>
        <taxon>Pocilloporidae</taxon>
        <taxon>Pocillopora</taxon>
    </lineage>
</organism>